<dbReference type="Proteomes" id="UP000006263">
    <property type="component" value="Unassembled WGS sequence"/>
</dbReference>
<reference evidence="1 2" key="1">
    <citation type="journal article" date="2017" name="Antonie Van Leeuwenhoek">
        <title>Rhizobium rhizosphaerae sp. nov., a novel species isolated from rice rhizosphere.</title>
        <authorList>
            <person name="Zhao J.J."/>
            <person name="Zhang J."/>
            <person name="Zhang R.J."/>
            <person name="Zhang C.W."/>
            <person name="Yin H.Q."/>
            <person name="Zhang X.X."/>
        </authorList>
    </citation>
    <scope>NUCLEOTIDE SEQUENCE [LARGE SCALE GENOMIC DNA]</scope>
    <source>
        <strain evidence="1 2">KMM 241</strain>
    </source>
</reference>
<sequence length="38" mass="4476">MTRIATPIKSSSYMQIDYFMRAFLKSVDTTLSDPNFWL</sequence>
<organism evidence="1 2">
    <name type="scientific">Paraglaciecola mesophila KMM 241</name>
    <dbReference type="NCBI Taxonomy" id="1128912"/>
    <lineage>
        <taxon>Bacteria</taxon>
        <taxon>Pseudomonadati</taxon>
        <taxon>Pseudomonadota</taxon>
        <taxon>Gammaproteobacteria</taxon>
        <taxon>Alteromonadales</taxon>
        <taxon>Alteromonadaceae</taxon>
        <taxon>Paraglaciecola</taxon>
    </lineage>
</organism>
<name>K6YFI7_9ALTE</name>
<evidence type="ECO:0000313" key="1">
    <source>
        <dbReference type="EMBL" id="GAC22746.1"/>
    </source>
</evidence>
<evidence type="ECO:0000313" key="2">
    <source>
        <dbReference type="Proteomes" id="UP000006263"/>
    </source>
</evidence>
<comment type="caution">
    <text evidence="1">The sequence shown here is derived from an EMBL/GenBank/DDBJ whole genome shotgun (WGS) entry which is preliminary data.</text>
</comment>
<proteinExistence type="predicted"/>
<dbReference type="EMBL" id="BAEP01000005">
    <property type="protein sequence ID" value="GAC22746.1"/>
    <property type="molecule type" value="Genomic_DNA"/>
</dbReference>
<dbReference type="AlphaFoldDB" id="K6YFI7"/>
<gene>
    <name evidence="1" type="ORF">GMES_0440</name>
</gene>
<protein>
    <submittedName>
        <fullName evidence="1">Uncharacterized protein</fullName>
    </submittedName>
</protein>
<accession>K6YFI7</accession>